<protein>
    <submittedName>
        <fullName evidence="1">Uncharacterized protein</fullName>
    </submittedName>
</protein>
<proteinExistence type="predicted"/>
<evidence type="ECO:0000313" key="2">
    <source>
        <dbReference type="Proteomes" id="UP000018144"/>
    </source>
</evidence>
<evidence type="ECO:0000313" key="1">
    <source>
        <dbReference type="EMBL" id="CCX10182.1"/>
    </source>
</evidence>
<gene>
    <name evidence="1" type="ORF">PCON_09775</name>
</gene>
<name>U4LFB1_PYROM</name>
<reference evidence="1 2" key="1">
    <citation type="journal article" date="2013" name="PLoS Genet.">
        <title>The genome and development-dependent transcriptomes of Pyronema confluens: a window into fungal evolution.</title>
        <authorList>
            <person name="Traeger S."/>
            <person name="Altegoer F."/>
            <person name="Freitag M."/>
            <person name="Gabaldon T."/>
            <person name="Kempken F."/>
            <person name="Kumar A."/>
            <person name="Marcet-Houben M."/>
            <person name="Poggeler S."/>
            <person name="Stajich J.E."/>
            <person name="Nowrousian M."/>
        </authorList>
    </citation>
    <scope>NUCLEOTIDE SEQUENCE [LARGE SCALE GENOMIC DNA]</scope>
    <source>
        <strain evidence="2">CBS 100304</strain>
        <tissue evidence="1">Vegetative mycelium</tissue>
    </source>
</reference>
<dbReference type="Proteomes" id="UP000018144">
    <property type="component" value="Unassembled WGS sequence"/>
</dbReference>
<sequence length="247" mass="26332">MGGNLEPEGAGMTAMPVLEEAGNGIPLIVVLLDDVPVPMGSAGISAEFDGRIPLDTGMKDPEADGTTTDLETDPVALTRLLVDAPSAEETGSGLAVVMTGTLNVTSVGEAPQPVLQVATVVVMITVIVDGVKVTGTAVVMWVVAVEIPTQFISPGRRWICTYVLTFRAESLVLSLDNRGVDSLSRLGLRSVDGCYAHLRLGGHERHKTGEYKRFHDSVHATGSERKTSSLEKECHATLRVRKRMKKT</sequence>
<accession>U4LFB1</accession>
<organism evidence="1 2">
    <name type="scientific">Pyronema omphalodes (strain CBS 100304)</name>
    <name type="common">Pyronema confluens</name>
    <dbReference type="NCBI Taxonomy" id="1076935"/>
    <lineage>
        <taxon>Eukaryota</taxon>
        <taxon>Fungi</taxon>
        <taxon>Dikarya</taxon>
        <taxon>Ascomycota</taxon>
        <taxon>Pezizomycotina</taxon>
        <taxon>Pezizomycetes</taxon>
        <taxon>Pezizales</taxon>
        <taxon>Pyronemataceae</taxon>
        <taxon>Pyronema</taxon>
    </lineage>
</organism>
<dbReference type="AlphaFoldDB" id="U4LFB1"/>
<keyword evidence="2" id="KW-1185">Reference proteome</keyword>
<dbReference type="EMBL" id="HF935519">
    <property type="protein sequence ID" value="CCX10182.1"/>
    <property type="molecule type" value="Genomic_DNA"/>
</dbReference>